<evidence type="ECO:0000313" key="3">
    <source>
        <dbReference type="EMBL" id="KXA97784.1"/>
    </source>
</evidence>
<proteinExistence type="predicted"/>
<sequence length="168" mass="20028">MIEKNNSQSQTTDNREKEEVESKPPYDKNSENSEDAGPNKRERLERFNWGILSDILRETYDNEVCEANRLMKEADLNRRVLFKYIKFLSERDFISDFENENEEICFKLSGKGRVLFRIVNLKKDSTWRRDSGEKALREGLKERNDVAKPEKSEKELIKNELQKMMRKD</sequence>
<feature type="compositionally biased region" description="Basic and acidic residues" evidence="1">
    <location>
        <begin position="13"/>
        <end position="39"/>
    </location>
</feature>
<reference evidence="3 4" key="1">
    <citation type="journal article" date="2016" name="Sci. Rep.">
        <title>Metabolic traits of an uncultured archaeal lineage -MSBL1- from brine pools of the Red Sea.</title>
        <authorList>
            <person name="Mwirichia R."/>
            <person name="Alam I."/>
            <person name="Rashid M."/>
            <person name="Vinu M."/>
            <person name="Ba-Alawi W."/>
            <person name="Anthony Kamau A."/>
            <person name="Kamanda Ngugi D."/>
            <person name="Goker M."/>
            <person name="Klenk H.P."/>
            <person name="Bajic V."/>
            <person name="Stingl U."/>
        </authorList>
    </citation>
    <scope>NUCLEOTIDE SEQUENCE [LARGE SCALE GENOMIC DNA]</scope>
    <source>
        <strain evidence="3">SCGC-AAA259I14</strain>
    </source>
</reference>
<evidence type="ECO:0000313" key="4">
    <source>
        <dbReference type="Proteomes" id="UP000070414"/>
    </source>
</evidence>
<feature type="compositionally biased region" description="Polar residues" evidence="1">
    <location>
        <begin position="1"/>
        <end position="12"/>
    </location>
</feature>
<protein>
    <recommendedName>
        <fullName evidence="2">ArnR1-like winged helix-turn-helix domain-containing protein</fullName>
    </recommendedName>
</protein>
<dbReference type="Pfam" id="PF14947">
    <property type="entry name" value="HTH_45"/>
    <property type="match status" value="1"/>
</dbReference>
<dbReference type="Proteomes" id="UP000070414">
    <property type="component" value="Unassembled WGS sequence"/>
</dbReference>
<accession>A0A133UU86</accession>
<dbReference type="EMBL" id="LHXS01000002">
    <property type="protein sequence ID" value="KXA97784.1"/>
    <property type="molecule type" value="Genomic_DNA"/>
</dbReference>
<gene>
    <name evidence="3" type="ORF">AKJ38_00225</name>
</gene>
<dbReference type="Gene3D" id="1.10.10.10">
    <property type="entry name" value="Winged helix-like DNA-binding domain superfamily/Winged helix DNA-binding domain"/>
    <property type="match status" value="1"/>
</dbReference>
<evidence type="ECO:0000259" key="2">
    <source>
        <dbReference type="Pfam" id="PF14947"/>
    </source>
</evidence>
<dbReference type="InterPro" id="IPR036388">
    <property type="entry name" value="WH-like_DNA-bd_sf"/>
</dbReference>
<feature type="region of interest" description="Disordered" evidence="1">
    <location>
        <begin position="1"/>
        <end position="39"/>
    </location>
</feature>
<dbReference type="InterPro" id="IPR038723">
    <property type="entry name" value="ArnR1-like_HTH"/>
</dbReference>
<name>A0A133UU86_9EURY</name>
<comment type="caution">
    <text evidence="3">The sequence shown here is derived from an EMBL/GenBank/DDBJ whole genome shotgun (WGS) entry which is preliminary data.</text>
</comment>
<feature type="region of interest" description="Disordered" evidence="1">
    <location>
        <begin position="138"/>
        <end position="168"/>
    </location>
</feature>
<keyword evidence="4" id="KW-1185">Reference proteome</keyword>
<feature type="domain" description="ArnR1-like winged helix-turn-helix" evidence="2">
    <location>
        <begin position="46"/>
        <end position="117"/>
    </location>
</feature>
<dbReference type="AlphaFoldDB" id="A0A133UU86"/>
<organism evidence="3 4">
    <name type="scientific">candidate division MSBL1 archaeon SCGC-AAA259I14</name>
    <dbReference type="NCBI Taxonomy" id="1698268"/>
    <lineage>
        <taxon>Archaea</taxon>
        <taxon>Methanobacteriati</taxon>
        <taxon>Methanobacteriota</taxon>
        <taxon>candidate division MSBL1</taxon>
    </lineage>
</organism>
<evidence type="ECO:0000256" key="1">
    <source>
        <dbReference type="SAM" id="MobiDB-lite"/>
    </source>
</evidence>